<keyword evidence="8" id="KW-1185">Reference proteome</keyword>
<dbReference type="InterPro" id="IPR001138">
    <property type="entry name" value="Zn2Cys6_DnaBD"/>
</dbReference>
<evidence type="ECO:0000256" key="2">
    <source>
        <dbReference type="ARBA" id="ARBA00022723"/>
    </source>
</evidence>
<dbReference type="Proteomes" id="UP000027195">
    <property type="component" value="Unassembled WGS sequence"/>
</dbReference>
<sequence length="341" mass="37932">MSKVASNNAAAALRKGGACISCRSKKHRCDAARPSCGPCARVGMSDLCEYDAHAGFSKTVWLQNRVKTLEEQVRFHTEALKIIKAAAINTKAQKTAPVVRHPVPTNSPTVPIVVDLPRQPARRKRIRDPVAISPSLPLELGDPLSEWWNHDEVPLNIRDYLLDIFIEHRYQCSFDFSVSRFLESLAFPPTHAKSPHPALVNSMMLHACRFAHPSFQQHERLFFNRLRMALAQSIAYADRLVDFLRASALVGSFFYFKGRLLEGHSYVSTAVRFGMALGLHEITSLNLSAQAPNPLLAPAEDIIELGDRISTFWLLFCHDRAASLAAGLPLSLPDEVSFVVL</sequence>
<dbReference type="GO" id="GO:0008270">
    <property type="term" value="F:zinc ion binding"/>
    <property type="evidence" value="ECO:0007669"/>
    <property type="project" value="InterPro"/>
</dbReference>
<evidence type="ECO:0000313" key="8">
    <source>
        <dbReference type="Proteomes" id="UP000027195"/>
    </source>
</evidence>
<dbReference type="Pfam" id="PF00172">
    <property type="entry name" value="Zn_clus"/>
    <property type="match status" value="1"/>
</dbReference>
<dbReference type="SMART" id="SM00066">
    <property type="entry name" value="GAL4"/>
    <property type="match status" value="1"/>
</dbReference>
<evidence type="ECO:0000259" key="6">
    <source>
        <dbReference type="PROSITE" id="PS50048"/>
    </source>
</evidence>
<dbReference type="CDD" id="cd00067">
    <property type="entry name" value="GAL4"/>
    <property type="match status" value="1"/>
</dbReference>
<accession>A0A067MZF8</accession>
<keyword evidence="2" id="KW-0479">Metal-binding</keyword>
<reference evidence="8" key="1">
    <citation type="journal article" date="2014" name="Proc. Natl. Acad. Sci. U.S.A.">
        <title>Extensive sampling of basidiomycete genomes demonstrates inadequacy of the white-rot/brown-rot paradigm for wood decay fungi.</title>
        <authorList>
            <person name="Riley R."/>
            <person name="Salamov A.A."/>
            <person name="Brown D.W."/>
            <person name="Nagy L.G."/>
            <person name="Floudas D."/>
            <person name="Held B.W."/>
            <person name="Levasseur A."/>
            <person name="Lombard V."/>
            <person name="Morin E."/>
            <person name="Otillar R."/>
            <person name="Lindquist E.A."/>
            <person name="Sun H."/>
            <person name="LaButti K.M."/>
            <person name="Schmutz J."/>
            <person name="Jabbour D."/>
            <person name="Luo H."/>
            <person name="Baker S.E."/>
            <person name="Pisabarro A.G."/>
            <person name="Walton J.D."/>
            <person name="Blanchette R.A."/>
            <person name="Henrissat B."/>
            <person name="Martin F."/>
            <person name="Cullen D."/>
            <person name="Hibbett D.S."/>
            <person name="Grigoriev I.V."/>
        </authorList>
    </citation>
    <scope>NUCLEOTIDE SEQUENCE [LARGE SCALE GENOMIC DNA]</scope>
    <source>
        <strain evidence="8">FD-172 SS1</strain>
    </source>
</reference>
<proteinExistence type="predicted"/>
<dbReference type="PANTHER" id="PTHR47338">
    <property type="entry name" value="ZN(II)2CYS6 TRANSCRIPTION FACTOR (EUROFUNG)-RELATED"/>
    <property type="match status" value="1"/>
</dbReference>
<dbReference type="EMBL" id="KL198016">
    <property type="protein sequence ID" value="KDQ21138.1"/>
    <property type="molecule type" value="Genomic_DNA"/>
</dbReference>
<dbReference type="InterPro" id="IPR036864">
    <property type="entry name" value="Zn2-C6_fun-type_DNA-bd_sf"/>
</dbReference>
<dbReference type="InterPro" id="IPR050815">
    <property type="entry name" value="TF_fung"/>
</dbReference>
<evidence type="ECO:0000256" key="3">
    <source>
        <dbReference type="ARBA" id="ARBA00023015"/>
    </source>
</evidence>
<dbReference type="OrthoDB" id="2309723at2759"/>
<dbReference type="STRING" id="930990.A0A067MZF8"/>
<dbReference type="Pfam" id="PF04082">
    <property type="entry name" value="Fungal_trans"/>
    <property type="match status" value="1"/>
</dbReference>
<dbReference type="InParanoid" id="A0A067MZF8"/>
<comment type="subcellular location">
    <subcellularLocation>
        <location evidence="1">Nucleus</location>
    </subcellularLocation>
</comment>
<evidence type="ECO:0000313" key="7">
    <source>
        <dbReference type="EMBL" id="KDQ21138.1"/>
    </source>
</evidence>
<keyword evidence="5" id="KW-0539">Nucleus</keyword>
<dbReference type="PROSITE" id="PS00463">
    <property type="entry name" value="ZN2_CY6_FUNGAL_1"/>
    <property type="match status" value="1"/>
</dbReference>
<evidence type="ECO:0000256" key="4">
    <source>
        <dbReference type="ARBA" id="ARBA00023163"/>
    </source>
</evidence>
<dbReference type="SUPFAM" id="SSF57701">
    <property type="entry name" value="Zn2/Cys6 DNA-binding domain"/>
    <property type="match status" value="1"/>
</dbReference>
<name>A0A067MZF8_BOTB1</name>
<protein>
    <recommendedName>
        <fullName evidence="6">Zn(2)-C6 fungal-type domain-containing protein</fullName>
    </recommendedName>
</protein>
<evidence type="ECO:0000256" key="1">
    <source>
        <dbReference type="ARBA" id="ARBA00004123"/>
    </source>
</evidence>
<dbReference type="GO" id="GO:0003677">
    <property type="term" value="F:DNA binding"/>
    <property type="evidence" value="ECO:0007669"/>
    <property type="project" value="InterPro"/>
</dbReference>
<dbReference type="InterPro" id="IPR007219">
    <property type="entry name" value="XnlR_reg_dom"/>
</dbReference>
<evidence type="ECO:0000256" key="5">
    <source>
        <dbReference type="ARBA" id="ARBA00023242"/>
    </source>
</evidence>
<dbReference type="GO" id="GO:0000981">
    <property type="term" value="F:DNA-binding transcription factor activity, RNA polymerase II-specific"/>
    <property type="evidence" value="ECO:0007669"/>
    <property type="project" value="InterPro"/>
</dbReference>
<dbReference type="HOGENOM" id="CLU_022337_2_1_1"/>
<feature type="domain" description="Zn(2)-C6 fungal-type" evidence="6">
    <location>
        <begin position="18"/>
        <end position="50"/>
    </location>
</feature>
<dbReference type="AlphaFoldDB" id="A0A067MZF8"/>
<dbReference type="PROSITE" id="PS50048">
    <property type="entry name" value="ZN2_CY6_FUNGAL_2"/>
    <property type="match status" value="1"/>
</dbReference>
<organism evidence="7 8">
    <name type="scientific">Botryobasidium botryosum (strain FD-172 SS1)</name>
    <dbReference type="NCBI Taxonomy" id="930990"/>
    <lineage>
        <taxon>Eukaryota</taxon>
        <taxon>Fungi</taxon>
        <taxon>Dikarya</taxon>
        <taxon>Basidiomycota</taxon>
        <taxon>Agaricomycotina</taxon>
        <taxon>Agaricomycetes</taxon>
        <taxon>Cantharellales</taxon>
        <taxon>Botryobasidiaceae</taxon>
        <taxon>Botryobasidium</taxon>
    </lineage>
</organism>
<gene>
    <name evidence="7" type="ORF">BOTBODRAFT_193357</name>
</gene>
<keyword evidence="4" id="KW-0804">Transcription</keyword>
<dbReference type="PANTHER" id="PTHR47338:SF29">
    <property type="entry name" value="ZN(2)-C6 FUNGAL-TYPE DOMAIN-CONTAINING PROTEIN"/>
    <property type="match status" value="1"/>
</dbReference>
<dbReference type="GO" id="GO:0005634">
    <property type="term" value="C:nucleus"/>
    <property type="evidence" value="ECO:0007669"/>
    <property type="project" value="UniProtKB-SubCell"/>
</dbReference>
<dbReference type="CDD" id="cd12148">
    <property type="entry name" value="fungal_TF_MHR"/>
    <property type="match status" value="1"/>
</dbReference>
<keyword evidence="3" id="KW-0805">Transcription regulation</keyword>
<dbReference type="GO" id="GO:0006351">
    <property type="term" value="P:DNA-templated transcription"/>
    <property type="evidence" value="ECO:0007669"/>
    <property type="project" value="InterPro"/>
</dbReference>
<dbReference type="Gene3D" id="4.10.240.10">
    <property type="entry name" value="Zn(2)-C6 fungal-type DNA-binding domain"/>
    <property type="match status" value="1"/>
</dbReference>